<keyword evidence="2" id="KW-1185">Reference proteome</keyword>
<reference evidence="1" key="1">
    <citation type="submission" date="2022-12" db="EMBL/GenBank/DDBJ databases">
        <authorList>
            <person name="Alioto T."/>
            <person name="Alioto T."/>
            <person name="Gomez Garrido J."/>
        </authorList>
    </citation>
    <scope>NUCLEOTIDE SEQUENCE</scope>
</reference>
<proteinExistence type="predicted"/>
<evidence type="ECO:0000313" key="1">
    <source>
        <dbReference type="EMBL" id="CAI5766019.1"/>
    </source>
</evidence>
<name>A0AA35JVT8_9SAUR</name>
<evidence type="ECO:0000313" key="2">
    <source>
        <dbReference type="Proteomes" id="UP001178461"/>
    </source>
</evidence>
<dbReference type="EMBL" id="OX395127">
    <property type="protein sequence ID" value="CAI5766019.1"/>
    <property type="molecule type" value="Genomic_DNA"/>
</dbReference>
<dbReference type="AlphaFoldDB" id="A0AA35JVT8"/>
<sequence length="54" mass="5890">MDWQPHRGTGITLTPAADHGCPAPYGLHGTECGRVRQKKGDIKPVLMLSLRHAN</sequence>
<dbReference type="Proteomes" id="UP001178461">
    <property type="component" value="Chromosome 2"/>
</dbReference>
<organism evidence="1 2">
    <name type="scientific">Podarcis lilfordi</name>
    <name type="common">Lilford's wall lizard</name>
    <dbReference type="NCBI Taxonomy" id="74358"/>
    <lineage>
        <taxon>Eukaryota</taxon>
        <taxon>Metazoa</taxon>
        <taxon>Chordata</taxon>
        <taxon>Craniata</taxon>
        <taxon>Vertebrata</taxon>
        <taxon>Euteleostomi</taxon>
        <taxon>Lepidosauria</taxon>
        <taxon>Squamata</taxon>
        <taxon>Bifurcata</taxon>
        <taxon>Unidentata</taxon>
        <taxon>Episquamata</taxon>
        <taxon>Laterata</taxon>
        <taxon>Lacertibaenia</taxon>
        <taxon>Lacertidae</taxon>
        <taxon>Podarcis</taxon>
    </lineage>
</organism>
<gene>
    <name evidence="1" type="ORF">PODLI_1B038343</name>
</gene>
<accession>A0AA35JVT8</accession>
<protein>
    <submittedName>
        <fullName evidence="1">Uncharacterized protein</fullName>
    </submittedName>
</protein>